<evidence type="ECO:0000313" key="3">
    <source>
        <dbReference type="Proteomes" id="UP000001056"/>
    </source>
</evidence>
<evidence type="ECO:0000313" key="2">
    <source>
        <dbReference type="EMBL" id="EAQ92437.1"/>
    </source>
</evidence>
<reference evidence="3" key="1">
    <citation type="journal article" date="2015" name="Genome Announc.">
        <title>Draft genome sequence of the cellulolytic fungus Chaetomium globosum.</title>
        <authorList>
            <person name="Cuomo C.A."/>
            <person name="Untereiner W.A."/>
            <person name="Ma L.-J."/>
            <person name="Grabherr M."/>
            <person name="Birren B.W."/>
        </authorList>
    </citation>
    <scope>NUCLEOTIDE SEQUENCE [LARGE SCALE GENOMIC DNA]</scope>
    <source>
        <strain evidence="3">ATCC 6205 / CBS 148.51 / DSM 1962 / NBRC 6347 / NRRL 1970</strain>
    </source>
</reference>
<gene>
    <name evidence="2" type="ORF">CHGG_00672</name>
</gene>
<dbReference type="VEuPathDB" id="FungiDB:CHGG_00672"/>
<feature type="region of interest" description="Disordered" evidence="1">
    <location>
        <begin position="79"/>
        <end position="114"/>
    </location>
</feature>
<name>Q2HGI2_CHAGB</name>
<evidence type="ECO:0000256" key="1">
    <source>
        <dbReference type="SAM" id="MobiDB-lite"/>
    </source>
</evidence>
<keyword evidence="3" id="KW-1185">Reference proteome</keyword>
<dbReference type="eggNOG" id="ENOG502RIZ0">
    <property type="taxonomic scope" value="Eukaryota"/>
</dbReference>
<dbReference type="Proteomes" id="UP000001056">
    <property type="component" value="Unassembled WGS sequence"/>
</dbReference>
<dbReference type="OrthoDB" id="4578619at2759"/>
<dbReference type="RefSeq" id="XP_001219893.1">
    <property type="nucleotide sequence ID" value="XM_001219892.1"/>
</dbReference>
<dbReference type="HOGENOM" id="CLU_1266726_0_0_1"/>
<protein>
    <submittedName>
        <fullName evidence="2">Uncharacterized protein</fullName>
    </submittedName>
</protein>
<dbReference type="GeneID" id="4386851"/>
<organism evidence="2 3">
    <name type="scientific">Chaetomium globosum (strain ATCC 6205 / CBS 148.51 / DSM 1962 / NBRC 6347 / NRRL 1970)</name>
    <name type="common">Soil fungus</name>
    <dbReference type="NCBI Taxonomy" id="306901"/>
    <lineage>
        <taxon>Eukaryota</taxon>
        <taxon>Fungi</taxon>
        <taxon>Dikarya</taxon>
        <taxon>Ascomycota</taxon>
        <taxon>Pezizomycotina</taxon>
        <taxon>Sordariomycetes</taxon>
        <taxon>Sordariomycetidae</taxon>
        <taxon>Sordariales</taxon>
        <taxon>Chaetomiaceae</taxon>
        <taxon>Chaetomium</taxon>
    </lineage>
</organism>
<proteinExistence type="predicted"/>
<accession>Q2HGI2</accession>
<dbReference type="EMBL" id="CH408029">
    <property type="protein sequence ID" value="EAQ92437.1"/>
    <property type="molecule type" value="Genomic_DNA"/>
</dbReference>
<dbReference type="AlphaFoldDB" id="Q2HGI2"/>
<sequence>MVGTRMDTIRLRKWKSKSQAPLQKPGMNAEIPVPTRCSSTVCTYWTDIDKMATQDGPSYSNTAEDPYLRALKQLSASHHPSLDNLPLDRPTASDTANPRPPHASPAGNQAENTGREIGRRYHRRADGGVDVEFVDVSAHQHHRHSTVSKVRPAIGVHSFHAALHGDNDPRQSFEMDRTALAHPAFRKQEDREARRRRWSRWHTLSKTKEQPWVANGLF</sequence>
<dbReference type="InParanoid" id="Q2HGI2"/>